<dbReference type="InterPro" id="IPR004032">
    <property type="entry name" value="PMP22_EMP_MP20"/>
</dbReference>
<dbReference type="EnsemblMetazoa" id="CLYHEMT017153.1">
    <property type="protein sequence ID" value="CLYHEMP017153.1"/>
    <property type="gene ID" value="CLYHEMG017153"/>
</dbReference>
<evidence type="ECO:0000313" key="7">
    <source>
        <dbReference type="EnsemblMetazoa" id="CLYHEMP017153.1"/>
    </source>
</evidence>
<keyword evidence="4 6" id="KW-1133">Transmembrane helix</keyword>
<dbReference type="Pfam" id="PF00822">
    <property type="entry name" value="PMP22_Claudin"/>
    <property type="match status" value="1"/>
</dbReference>
<dbReference type="PANTHER" id="PTHR10671">
    <property type="entry name" value="EPITHELIAL MEMBRANE PROTEIN-RELATED"/>
    <property type="match status" value="1"/>
</dbReference>
<feature type="transmembrane region" description="Helical" evidence="6">
    <location>
        <begin position="101"/>
        <end position="121"/>
    </location>
</feature>
<keyword evidence="8" id="KW-1185">Reference proteome</keyword>
<sequence length="159" mass="17386">MGAKITTIIALVVAFVTFLLMSIATGSTHWMKAGTSHSGLFASCYEMNDESICADIDFDLNDTLSWMKTVQAFCILAILTLIVGFILAILDIFMESIKPKFSAIVFFISAFWQLIANAVYADETNTDNGGSYGWAYGIGWAAFVYPIAAGIIELLGEFY</sequence>
<keyword evidence="5 6" id="KW-0472">Membrane</keyword>
<protein>
    <submittedName>
        <fullName evidence="7">Uncharacterized protein</fullName>
    </submittedName>
</protein>
<accession>A0A7M5X482</accession>
<dbReference type="Gene3D" id="1.20.140.150">
    <property type="match status" value="1"/>
</dbReference>
<evidence type="ECO:0000256" key="1">
    <source>
        <dbReference type="ARBA" id="ARBA00004141"/>
    </source>
</evidence>
<evidence type="ECO:0000256" key="5">
    <source>
        <dbReference type="ARBA" id="ARBA00023136"/>
    </source>
</evidence>
<dbReference type="PANTHER" id="PTHR10671:SF108">
    <property type="entry name" value="CLAUDIN FAMILY PROTEIN-RELATED"/>
    <property type="match status" value="1"/>
</dbReference>
<reference evidence="7" key="1">
    <citation type="submission" date="2021-01" db="UniProtKB">
        <authorList>
            <consortium name="EnsemblMetazoa"/>
        </authorList>
    </citation>
    <scope>IDENTIFICATION</scope>
</reference>
<dbReference type="InterPro" id="IPR050579">
    <property type="entry name" value="PMP-22/EMP/MP20-like"/>
</dbReference>
<evidence type="ECO:0000256" key="2">
    <source>
        <dbReference type="ARBA" id="ARBA00006864"/>
    </source>
</evidence>
<dbReference type="AlphaFoldDB" id="A0A7M5X482"/>
<feature type="transmembrane region" description="Helical" evidence="6">
    <location>
        <begin position="70"/>
        <end position="94"/>
    </location>
</feature>
<evidence type="ECO:0000256" key="4">
    <source>
        <dbReference type="ARBA" id="ARBA00022989"/>
    </source>
</evidence>
<feature type="transmembrane region" description="Helical" evidence="6">
    <location>
        <begin position="133"/>
        <end position="155"/>
    </location>
</feature>
<dbReference type="PROSITE" id="PS01222">
    <property type="entry name" value="PMP22_2"/>
    <property type="match status" value="1"/>
</dbReference>
<proteinExistence type="inferred from homology"/>
<evidence type="ECO:0000256" key="3">
    <source>
        <dbReference type="ARBA" id="ARBA00022692"/>
    </source>
</evidence>
<name>A0A7M5X482_9CNID</name>
<dbReference type="InterPro" id="IPR004031">
    <property type="entry name" value="PMP22/EMP/MP20/Claudin"/>
</dbReference>
<dbReference type="Proteomes" id="UP000594262">
    <property type="component" value="Unplaced"/>
</dbReference>
<dbReference type="GO" id="GO:0005886">
    <property type="term" value="C:plasma membrane"/>
    <property type="evidence" value="ECO:0007669"/>
    <property type="project" value="TreeGrafter"/>
</dbReference>
<comment type="similarity">
    <text evidence="2">Belongs to the PMP-22/EMP/MP20 family.</text>
</comment>
<evidence type="ECO:0000256" key="6">
    <source>
        <dbReference type="SAM" id="Phobius"/>
    </source>
</evidence>
<evidence type="ECO:0000313" key="8">
    <source>
        <dbReference type="Proteomes" id="UP000594262"/>
    </source>
</evidence>
<keyword evidence="3 6" id="KW-0812">Transmembrane</keyword>
<organism evidence="7 8">
    <name type="scientific">Clytia hemisphaerica</name>
    <dbReference type="NCBI Taxonomy" id="252671"/>
    <lineage>
        <taxon>Eukaryota</taxon>
        <taxon>Metazoa</taxon>
        <taxon>Cnidaria</taxon>
        <taxon>Hydrozoa</taxon>
        <taxon>Hydroidolina</taxon>
        <taxon>Leptothecata</taxon>
        <taxon>Obeliida</taxon>
        <taxon>Clytiidae</taxon>
        <taxon>Clytia</taxon>
    </lineage>
</organism>
<dbReference type="OrthoDB" id="6137544at2759"/>
<comment type="subcellular location">
    <subcellularLocation>
        <location evidence="1">Membrane</location>
        <topology evidence="1">Multi-pass membrane protein</topology>
    </subcellularLocation>
</comment>